<evidence type="ECO:0000256" key="1">
    <source>
        <dbReference type="ARBA" id="ARBA00006538"/>
    </source>
</evidence>
<feature type="domain" description="Acyl-CoA thioesterase-like N-terminal HotDog" evidence="3">
    <location>
        <begin position="39"/>
        <end position="115"/>
    </location>
</feature>
<dbReference type="CDD" id="cd03444">
    <property type="entry name" value="Thioesterase_II_repeat1"/>
    <property type="match status" value="1"/>
</dbReference>
<dbReference type="InterPro" id="IPR003703">
    <property type="entry name" value="Acyl_CoA_thio"/>
</dbReference>
<dbReference type="Proteomes" id="UP001222770">
    <property type="component" value="Unassembled WGS sequence"/>
</dbReference>
<keyword evidence="6" id="KW-1185">Reference proteome</keyword>
<evidence type="ECO:0000259" key="4">
    <source>
        <dbReference type="Pfam" id="PF20789"/>
    </source>
</evidence>
<gene>
    <name evidence="5" type="ORF">POM99_19380</name>
</gene>
<dbReference type="EMBL" id="JAROCY010000026">
    <property type="protein sequence ID" value="MDF8335374.1"/>
    <property type="molecule type" value="Genomic_DNA"/>
</dbReference>
<dbReference type="Pfam" id="PF20789">
    <property type="entry name" value="4HBT_3C"/>
    <property type="match status" value="1"/>
</dbReference>
<keyword evidence="2" id="KW-0378">Hydrolase</keyword>
<dbReference type="SUPFAM" id="SSF54637">
    <property type="entry name" value="Thioesterase/thiol ester dehydrase-isomerase"/>
    <property type="match status" value="2"/>
</dbReference>
<dbReference type="InterPro" id="IPR029069">
    <property type="entry name" value="HotDog_dom_sf"/>
</dbReference>
<evidence type="ECO:0000313" key="6">
    <source>
        <dbReference type="Proteomes" id="UP001222770"/>
    </source>
</evidence>
<evidence type="ECO:0000259" key="3">
    <source>
        <dbReference type="Pfam" id="PF13622"/>
    </source>
</evidence>
<dbReference type="Gene3D" id="2.40.160.210">
    <property type="entry name" value="Acyl-CoA thioesterase, double hotdog domain"/>
    <property type="match status" value="1"/>
</dbReference>
<organism evidence="5 6">
    <name type="scientific">Novosphingobium cyanobacteriorum</name>
    <dbReference type="NCBI Taxonomy" id="3024215"/>
    <lineage>
        <taxon>Bacteria</taxon>
        <taxon>Pseudomonadati</taxon>
        <taxon>Pseudomonadota</taxon>
        <taxon>Alphaproteobacteria</taxon>
        <taxon>Sphingomonadales</taxon>
        <taxon>Sphingomonadaceae</taxon>
        <taxon>Novosphingobium</taxon>
    </lineage>
</organism>
<evidence type="ECO:0000313" key="5">
    <source>
        <dbReference type="EMBL" id="MDF8335374.1"/>
    </source>
</evidence>
<dbReference type="InterPro" id="IPR049449">
    <property type="entry name" value="TesB_ACOT8-like_N"/>
</dbReference>
<feature type="domain" description="Acyl-CoA thioesterase-like C-terminal" evidence="4">
    <location>
        <begin position="163"/>
        <end position="292"/>
    </location>
</feature>
<dbReference type="RefSeq" id="WP_277280338.1">
    <property type="nucleotide sequence ID" value="NZ_JAROCY010000026.1"/>
</dbReference>
<dbReference type="PANTHER" id="PTHR11066">
    <property type="entry name" value="ACYL-COA THIOESTERASE"/>
    <property type="match status" value="1"/>
</dbReference>
<sequence>MSTTSRDHGLPSFDPVRLFDLERISPTRFVGHGPGNAPSSHLYGGQIVAQALAAAQRSVGERHCHSLHAYFLAAGSPRRPLTFDVEILRDGGRFSIRRVRVGQDDRHLCDITASFHSGDASGANVEHQLVTMPHSSTPEELVELSALPIHDEGCGLSGELVLARNFEQIDVRLIEPDALRHQVPSGRRLMWTRLRGVPQDANITLGQQCLTYLSDYLVAGTGKLPHPAEYRLPLFGATSLDHAVWFHKPWRASDWVLFEQYTTFAAEGRAMVRGNMWSRDGEFLASVVQEVLFRSLR</sequence>
<comment type="caution">
    <text evidence="5">The sequence shown here is derived from an EMBL/GenBank/DDBJ whole genome shotgun (WGS) entry which is preliminary data.</text>
</comment>
<protein>
    <submittedName>
        <fullName evidence="5">Thioesterase family protein</fullName>
    </submittedName>
</protein>
<dbReference type="Pfam" id="PF13622">
    <property type="entry name" value="4HBT_3"/>
    <property type="match status" value="1"/>
</dbReference>
<name>A0ABT6CPG0_9SPHN</name>
<proteinExistence type="inferred from homology"/>
<dbReference type="CDD" id="cd03445">
    <property type="entry name" value="Thioesterase_II_repeat2"/>
    <property type="match status" value="1"/>
</dbReference>
<comment type="similarity">
    <text evidence="1">Belongs to the C/M/P thioester hydrolase family.</text>
</comment>
<dbReference type="InterPro" id="IPR049450">
    <property type="entry name" value="ACOT8-like_C"/>
</dbReference>
<accession>A0ABT6CPG0</accession>
<evidence type="ECO:0000256" key="2">
    <source>
        <dbReference type="ARBA" id="ARBA00022801"/>
    </source>
</evidence>
<dbReference type="InterPro" id="IPR042171">
    <property type="entry name" value="Acyl-CoA_hotdog"/>
</dbReference>
<reference evidence="5 6" key="1">
    <citation type="submission" date="2023-03" db="EMBL/GenBank/DDBJ databases">
        <title>Novosphingobium cyanobacteriorum sp. nov., isolated from a eutrophic reservoir during the Microcystis bloom period.</title>
        <authorList>
            <person name="Kang M."/>
            <person name="Le V."/>
            <person name="Ko S.-R."/>
            <person name="Lee S.-A."/>
            <person name="Ahn C.-Y."/>
        </authorList>
    </citation>
    <scope>NUCLEOTIDE SEQUENCE [LARGE SCALE GENOMIC DNA]</scope>
    <source>
        <strain evidence="5 6">HBC54</strain>
    </source>
</reference>
<dbReference type="PANTHER" id="PTHR11066:SF34">
    <property type="entry name" value="ACYL-COENZYME A THIOESTERASE 8"/>
    <property type="match status" value="1"/>
</dbReference>